<proteinExistence type="predicted"/>
<organism evidence="1 2">
    <name type="scientific">Trichostrongylus colubriformis</name>
    <name type="common">Black scour worm</name>
    <dbReference type="NCBI Taxonomy" id="6319"/>
    <lineage>
        <taxon>Eukaryota</taxon>
        <taxon>Metazoa</taxon>
        <taxon>Ecdysozoa</taxon>
        <taxon>Nematoda</taxon>
        <taxon>Chromadorea</taxon>
        <taxon>Rhabditida</taxon>
        <taxon>Rhabditina</taxon>
        <taxon>Rhabditomorpha</taxon>
        <taxon>Strongyloidea</taxon>
        <taxon>Trichostrongylidae</taxon>
        <taxon>Trichostrongylus</taxon>
    </lineage>
</organism>
<keyword evidence="2" id="KW-1185">Reference proteome</keyword>
<protein>
    <submittedName>
        <fullName evidence="1">Uncharacterized protein</fullName>
    </submittedName>
</protein>
<reference evidence="1 2" key="1">
    <citation type="submission" date="2019-10" db="EMBL/GenBank/DDBJ databases">
        <title>Assembly and Annotation for the nematode Trichostrongylus colubriformis.</title>
        <authorList>
            <person name="Martin J."/>
        </authorList>
    </citation>
    <scope>NUCLEOTIDE SEQUENCE [LARGE SCALE GENOMIC DNA]</scope>
    <source>
        <strain evidence="1">G859</strain>
        <tissue evidence="1">Whole worm</tissue>
    </source>
</reference>
<dbReference type="EMBL" id="WIXE01007599">
    <property type="protein sequence ID" value="KAK5980290.1"/>
    <property type="molecule type" value="Genomic_DNA"/>
</dbReference>
<name>A0AAN8FZN1_TRICO</name>
<evidence type="ECO:0000313" key="1">
    <source>
        <dbReference type="EMBL" id="KAK5980290.1"/>
    </source>
</evidence>
<sequence length="83" mass="9423">MEVSNTMDRIRGTAEGSSMAHEVYGLLVLSEKALKTSRDAFYDKEEEGVSLEPSFAAEVVRKELYFLEELNHRIEGEIKEAQL</sequence>
<gene>
    <name evidence="1" type="ORF">GCK32_003338</name>
</gene>
<dbReference type="Proteomes" id="UP001331761">
    <property type="component" value="Unassembled WGS sequence"/>
</dbReference>
<comment type="caution">
    <text evidence="1">The sequence shown here is derived from an EMBL/GenBank/DDBJ whole genome shotgun (WGS) entry which is preliminary data.</text>
</comment>
<accession>A0AAN8FZN1</accession>
<evidence type="ECO:0000313" key="2">
    <source>
        <dbReference type="Proteomes" id="UP001331761"/>
    </source>
</evidence>
<dbReference type="AlphaFoldDB" id="A0AAN8FZN1"/>